<protein>
    <recommendedName>
        <fullName evidence="5">Pyrrolo-quinoline quinone repeat domain-containing protein</fullName>
    </recommendedName>
</protein>
<dbReference type="InterPro" id="IPR002372">
    <property type="entry name" value="PQQ_rpt_dom"/>
</dbReference>
<dbReference type="GO" id="GO:0016614">
    <property type="term" value="F:oxidoreductase activity, acting on CH-OH group of donors"/>
    <property type="evidence" value="ECO:0007669"/>
    <property type="project" value="InterPro"/>
</dbReference>
<dbReference type="AlphaFoldDB" id="A0A382A8K8"/>
<proteinExistence type="inferred from homology"/>
<gene>
    <name evidence="6" type="ORF">METZ01_LOCUS150608</name>
</gene>
<keyword evidence="4" id="KW-0560">Oxidoreductase</keyword>
<dbReference type="PANTHER" id="PTHR32303:SF20">
    <property type="entry name" value="QUINOPROTEIN ETHANOL DEHYDROGENASE"/>
    <property type="match status" value="1"/>
</dbReference>
<evidence type="ECO:0000256" key="4">
    <source>
        <dbReference type="ARBA" id="ARBA00023002"/>
    </source>
</evidence>
<dbReference type="InterPro" id="IPR017512">
    <property type="entry name" value="PQQ_MeOH/EtOH_DH"/>
</dbReference>
<dbReference type="InterPro" id="IPR018391">
    <property type="entry name" value="PQQ_b-propeller_rpt"/>
</dbReference>
<organism evidence="6">
    <name type="scientific">marine metagenome</name>
    <dbReference type="NCBI Taxonomy" id="408172"/>
    <lineage>
        <taxon>unclassified sequences</taxon>
        <taxon>metagenomes</taxon>
        <taxon>ecological metagenomes</taxon>
    </lineage>
</organism>
<evidence type="ECO:0000256" key="2">
    <source>
        <dbReference type="ARBA" id="ARBA00008156"/>
    </source>
</evidence>
<sequence length="545" mass="59804">MLMLLFVCHGVGSAQTMQELIDDKTNTEHVLTQSMGYDRQSYSPLDQINRTTIKRLVPIWNASLMNDFGELAAPTVYQGVMYVINGKWTFAIDIETGRQIWRTPVQLESEATRTPFNRGAATIYDGKLFRVTVDNHVLALDMKTGEEIWNQKFAEAAEGYYATGAPIVADGVVISGMAGGESTTRGFLDGWAPDTGEHLWRRYTIPEPGEPGSETWPVDGEAWKYGGAPTWRSGSYDPELDLVYWGTGNAEPYDPRPRGELDSLYSSSVLAIRPRTGEIACFYQYTPNDVYDVDGTDEHVLADMEIDGRSRKVMIQANKNGFLYVLDRTNCELIAAHPYVEVNWATHIDLETGRPVLTDLYEQFLAGEEVQIWPSRGSNAVPIAFNPNTGLVYTSSWHVPRIQKIAPTEFVIGRGSTGVAGRIPAVEPGDLLGHFLAINPLTGEKQWEKPLVDFPSSAGMLATGGGVVFSGKLTGEFVALDDVTGETLWEFKTGSSVNSTAITYIHNGQQYVSVASGLGGGLANRYARGMIPTGGSVWTFALIPE</sequence>
<dbReference type="NCBIfam" id="TIGR03075">
    <property type="entry name" value="PQQ_enz_alc_DH"/>
    <property type="match status" value="1"/>
</dbReference>
<keyword evidence="3" id="KW-0479">Metal-binding</keyword>
<dbReference type="GO" id="GO:0005509">
    <property type="term" value="F:calcium ion binding"/>
    <property type="evidence" value="ECO:0007669"/>
    <property type="project" value="InterPro"/>
</dbReference>
<feature type="domain" description="Pyrrolo-quinoline quinone repeat" evidence="5">
    <location>
        <begin position="452"/>
        <end position="512"/>
    </location>
</feature>
<accession>A0A382A8K8</accession>
<dbReference type="Gene3D" id="2.140.10.10">
    <property type="entry name" value="Quinoprotein alcohol dehydrogenase-like superfamily"/>
    <property type="match status" value="1"/>
</dbReference>
<dbReference type="InterPro" id="IPR011047">
    <property type="entry name" value="Quinoprotein_ADH-like_sf"/>
</dbReference>
<evidence type="ECO:0000256" key="3">
    <source>
        <dbReference type="ARBA" id="ARBA00022723"/>
    </source>
</evidence>
<comment type="similarity">
    <text evidence="2">Belongs to the bacterial PQQ dehydrogenase family.</text>
</comment>
<comment type="cofactor">
    <cofactor evidence="1">
        <name>pyrroloquinoline quinone</name>
        <dbReference type="ChEBI" id="CHEBI:58442"/>
    </cofactor>
</comment>
<name>A0A382A8K8_9ZZZZ</name>
<reference evidence="6" key="1">
    <citation type="submission" date="2018-05" db="EMBL/GenBank/DDBJ databases">
        <authorList>
            <person name="Lanie J.A."/>
            <person name="Ng W.-L."/>
            <person name="Kazmierczak K.M."/>
            <person name="Andrzejewski T.M."/>
            <person name="Davidsen T.M."/>
            <person name="Wayne K.J."/>
            <person name="Tettelin H."/>
            <person name="Glass J.I."/>
            <person name="Rusch D."/>
            <person name="Podicherti R."/>
            <person name="Tsui H.-C.T."/>
            <person name="Winkler M.E."/>
        </authorList>
    </citation>
    <scope>NUCLEOTIDE SEQUENCE</scope>
</reference>
<evidence type="ECO:0000259" key="5">
    <source>
        <dbReference type="Pfam" id="PF01011"/>
    </source>
</evidence>
<dbReference type="PANTHER" id="PTHR32303">
    <property type="entry name" value="QUINOPROTEIN ALCOHOL DEHYDROGENASE (CYTOCHROME C)"/>
    <property type="match status" value="1"/>
</dbReference>
<dbReference type="GO" id="GO:0016020">
    <property type="term" value="C:membrane"/>
    <property type="evidence" value="ECO:0007669"/>
    <property type="project" value="InterPro"/>
</dbReference>
<dbReference type="SMART" id="SM00564">
    <property type="entry name" value="PQQ"/>
    <property type="match status" value="4"/>
</dbReference>
<evidence type="ECO:0000256" key="1">
    <source>
        <dbReference type="ARBA" id="ARBA00001931"/>
    </source>
</evidence>
<feature type="domain" description="Pyrrolo-quinoline quinone repeat" evidence="5">
    <location>
        <begin position="38"/>
        <end position="333"/>
    </location>
</feature>
<dbReference type="SUPFAM" id="SSF50998">
    <property type="entry name" value="Quinoprotein alcohol dehydrogenase-like"/>
    <property type="match status" value="1"/>
</dbReference>
<dbReference type="EMBL" id="UINC01024334">
    <property type="protein sequence ID" value="SVA97754.1"/>
    <property type="molecule type" value="Genomic_DNA"/>
</dbReference>
<dbReference type="Pfam" id="PF01011">
    <property type="entry name" value="PQQ"/>
    <property type="match status" value="2"/>
</dbReference>
<evidence type="ECO:0000313" key="6">
    <source>
        <dbReference type="EMBL" id="SVA97754.1"/>
    </source>
</evidence>